<feature type="transmembrane region" description="Helical" evidence="1">
    <location>
        <begin position="58"/>
        <end position="78"/>
    </location>
</feature>
<dbReference type="EnsemblPlants" id="AET4Gv20299900.1">
    <property type="protein sequence ID" value="AET4Gv20299900.1"/>
    <property type="gene ID" value="AET4Gv20299900"/>
</dbReference>
<proteinExistence type="predicted"/>
<reference evidence="2" key="4">
    <citation type="submission" date="2019-03" db="UniProtKB">
        <authorList>
            <consortium name="EnsemblPlants"/>
        </authorList>
    </citation>
    <scope>IDENTIFICATION</scope>
</reference>
<feature type="transmembrane region" description="Helical" evidence="1">
    <location>
        <begin position="90"/>
        <end position="113"/>
    </location>
</feature>
<reference evidence="3" key="2">
    <citation type="journal article" date="2017" name="Nat. Plants">
        <title>The Aegilops tauschii genome reveals multiple impacts of transposons.</title>
        <authorList>
            <person name="Zhao G."/>
            <person name="Zou C."/>
            <person name="Li K."/>
            <person name="Wang K."/>
            <person name="Li T."/>
            <person name="Gao L."/>
            <person name="Zhang X."/>
            <person name="Wang H."/>
            <person name="Yang Z."/>
            <person name="Liu X."/>
            <person name="Jiang W."/>
            <person name="Mao L."/>
            <person name="Kong X."/>
            <person name="Jiao Y."/>
            <person name="Jia J."/>
        </authorList>
    </citation>
    <scope>NUCLEOTIDE SEQUENCE [LARGE SCALE GENOMIC DNA]</scope>
    <source>
        <strain evidence="3">cv. AL8/78</strain>
    </source>
</reference>
<accession>A0A453HU52</accession>
<evidence type="ECO:0000313" key="2">
    <source>
        <dbReference type="EnsemblPlants" id="AET4Gv20299900.1"/>
    </source>
</evidence>
<protein>
    <submittedName>
        <fullName evidence="2">Uncharacterized protein</fullName>
    </submittedName>
</protein>
<name>A0A453HU52_AEGTS</name>
<keyword evidence="1" id="KW-0472">Membrane</keyword>
<dbReference type="Gramene" id="AET4Gv20299900.1">
    <property type="protein sequence ID" value="AET4Gv20299900.1"/>
    <property type="gene ID" value="AET4Gv20299900"/>
</dbReference>
<reference evidence="2" key="5">
    <citation type="journal article" date="2021" name="G3 (Bethesda)">
        <title>Aegilops tauschii genome assembly Aet v5.0 features greater sequence contiguity and improved annotation.</title>
        <authorList>
            <person name="Wang L."/>
            <person name="Zhu T."/>
            <person name="Rodriguez J.C."/>
            <person name="Deal K.R."/>
            <person name="Dubcovsky J."/>
            <person name="McGuire P.E."/>
            <person name="Lux T."/>
            <person name="Spannagl M."/>
            <person name="Mayer K.F.X."/>
            <person name="Baldrich P."/>
            <person name="Meyers B.C."/>
            <person name="Huo N."/>
            <person name="Gu Y.Q."/>
            <person name="Zhou H."/>
            <person name="Devos K.M."/>
            <person name="Bennetzen J.L."/>
            <person name="Unver T."/>
            <person name="Budak H."/>
            <person name="Gulick P.J."/>
            <person name="Galiba G."/>
            <person name="Kalapos B."/>
            <person name="Nelson D.R."/>
            <person name="Li P."/>
            <person name="You F.M."/>
            <person name="Luo M.C."/>
            <person name="Dvorak J."/>
        </authorList>
    </citation>
    <scope>NUCLEOTIDE SEQUENCE [LARGE SCALE GENOMIC DNA]</scope>
    <source>
        <strain evidence="2">cv. AL8/78</strain>
    </source>
</reference>
<dbReference type="Proteomes" id="UP000015105">
    <property type="component" value="Chromosome 4D"/>
</dbReference>
<keyword evidence="3" id="KW-1185">Reference proteome</keyword>
<organism evidence="2 3">
    <name type="scientific">Aegilops tauschii subsp. strangulata</name>
    <name type="common">Goatgrass</name>
    <dbReference type="NCBI Taxonomy" id="200361"/>
    <lineage>
        <taxon>Eukaryota</taxon>
        <taxon>Viridiplantae</taxon>
        <taxon>Streptophyta</taxon>
        <taxon>Embryophyta</taxon>
        <taxon>Tracheophyta</taxon>
        <taxon>Spermatophyta</taxon>
        <taxon>Magnoliopsida</taxon>
        <taxon>Liliopsida</taxon>
        <taxon>Poales</taxon>
        <taxon>Poaceae</taxon>
        <taxon>BOP clade</taxon>
        <taxon>Pooideae</taxon>
        <taxon>Triticodae</taxon>
        <taxon>Triticeae</taxon>
        <taxon>Triticinae</taxon>
        <taxon>Aegilops</taxon>
    </lineage>
</organism>
<sequence>WGGAWRRGGATEEDEDPRRQEFQIEGSLLAVTCTGASTYQASTMTRFPLSAPAPPSSTAAATTSFLAFFFTFCLAAAGGDSTVSTADTSFLAFFLPFPPAAAGAASASSFLAGASAPRFPAAMLRVILGGIAGAAAVATGDLRLGGIARLVDWGGCSAL</sequence>
<keyword evidence="1" id="KW-0812">Transmembrane</keyword>
<keyword evidence="1" id="KW-1133">Transmembrane helix</keyword>
<evidence type="ECO:0000313" key="3">
    <source>
        <dbReference type="Proteomes" id="UP000015105"/>
    </source>
</evidence>
<dbReference type="AlphaFoldDB" id="A0A453HU52"/>
<reference evidence="3" key="1">
    <citation type="journal article" date="2014" name="Science">
        <title>Ancient hybridizations among the ancestral genomes of bread wheat.</title>
        <authorList>
            <consortium name="International Wheat Genome Sequencing Consortium,"/>
            <person name="Marcussen T."/>
            <person name="Sandve S.R."/>
            <person name="Heier L."/>
            <person name="Spannagl M."/>
            <person name="Pfeifer M."/>
            <person name="Jakobsen K.S."/>
            <person name="Wulff B.B."/>
            <person name="Steuernagel B."/>
            <person name="Mayer K.F."/>
            <person name="Olsen O.A."/>
        </authorList>
    </citation>
    <scope>NUCLEOTIDE SEQUENCE [LARGE SCALE GENOMIC DNA]</scope>
    <source>
        <strain evidence="3">cv. AL8/78</strain>
    </source>
</reference>
<feature type="transmembrane region" description="Helical" evidence="1">
    <location>
        <begin position="119"/>
        <end position="139"/>
    </location>
</feature>
<evidence type="ECO:0000256" key="1">
    <source>
        <dbReference type="SAM" id="Phobius"/>
    </source>
</evidence>
<reference evidence="2" key="3">
    <citation type="journal article" date="2017" name="Nature">
        <title>Genome sequence of the progenitor of the wheat D genome Aegilops tauschii.</title>
        <authorList>
            <person name="Luo M.C."/>
            <person name="Gu Y.Q."/>
            <person name="Puiu D."/>
            <person name="Wang H."/>
            <person name="Twardziok S.O."/>
            <person name="Deal K.R."/>
            <person name="Huo N."/>
            <person name="Zhu T."/>
            <person name="Wang L."/>
            <person name="Wang Y."/>
            <person name="McGuire P.E."/>
            <person name="Liu S."/>
            <person name="Long H."/>
            <person name="Ramasamy R.K."/>
            <person name="Rodriguez J.C."/>
            <person name="Van S.L."/>
            <person name="Yuan L."/>
            <person name="Wang Z."/>
            <person name="Xia Z."/>
            <person name="Xiao L."/>
            <person name="Anderson O.D."/>
            <person name="Ouyang S."/>
            <person name="Liang Y."/>
            <person name="Zimin A.V."/>
            <person name="Pertea G."/>
            <person name="Qi P."/>
            <person name="Bennetzen J.L."/>
            <person name="Dai X."/>
            <person name="Dawson M.W."/>
            <person name="Muller H.G."/>
            <person name="Kugler K."/>
            <person name="Rivarola-Duarte L."/>
            <person name="Spannagl M."/>
            <person name="Mayer K.F.X."/>
            <person name="Lu F.H."/>
            <person name="Bevan M.W."/>
            <person name="Leroy P."/>
            <person name="Li P."/>
            <person name="You F.M."/>
            <person name="Sun Q."/>
            <person name="Liu Z."/>
            <person name="Lyons E."/>
            <person name="Wicker T."/>
            <person name="Salzberg S.L."/>
            <person name="Devos K.M."/>
            <person name="Dvorak J."/>
        </authorList>
    </citation>
    <scope>NUCLEOTIDE SEQUENCE [LARGE SCALE GENOMIC DNA]</scope>
    <source>
        <strain evidence="2">cv. AL8/78</strain>
    </source>
</reference>